<dbReference type="EMBL" id="DRZM01000058">
    <property type="protein sequence ID" value="HHP04447.1"/>
    <property type="molecule type" value="Genomic_DNA"/>
</dbReference>
<dbReference type="AlphaFoldDB" id="A0A7J3X5Q5"/>
<reference evidence="1" key="1">
    <citation type="journal article" date="2020" name="mSystems">
        <title>Genome- and Community-Level Interaction Insights into Carbon Utilization and Element Cycling Functions of Hydrothermarchaeota in Hydrothermal Sediment.</title>
        <authorList>
            <person name="Zhou Z."/>
            <person name="Liu Y."/>
            <person name="Xu W."/>
            <person name="Pan J."/>
            <person name="Luo Z.H."/>
            <person name="Li M."/>
        </authorList>
    </citation>
    <scope>NUCLEOTIDE SEQUENCE [LARGE SCALE GENOMIC DNA]</scope>
    <source>
        <strain evidence="1">SpSt-1125</strain>
    </source>
</reference>
<sequence length="183" mass="20591">MRVETVSAGVCSACGRRPAARRLRVSESFTAYPDLYAGSEVCEVCARLIEDRRFRSSHWILREDGAVEVLTRERLLEVLRDPPVGSLVYVRSGGRRHGFVRALRFSSSRTLAAICGEDEGVLLVPRGRLRELVDLAKEVYAVLKRKGALLEGCSASEWRHEDLCRRVEGVRGDPLWRVIVRAL</sequence>
<evidence type="ECO:0000313" key="1">
    <source>
        <dbReference type="EMBL" id="HHP04447.1"/>
    </source>
</evidence>
<comment type="caution">
    <text evidence="1">The sequence shown here is derived from an EMBL/GenBank/DDBJ whole genome shotgun (WGS) entry which is preliminary data.</text>
</comment>
<gene>
    <name evidence="1" type="ORF">ENM88_01680</name>
</gene>
<name>A0A7J3X5Q5_THEPE</name>
<organism evidence="1">
    <name type="scientific">Thermofilum pendens</name>
    <dbReference type="NCBI Taxonomy" id="2269"/>
    <lineage>
        <taxon>Archaea</taxon>
        <taxon>Thermoproteota</taxon>
        <taxon>Thermoprotei</taxon>
        <taxon>Thermofilales</taxon>
        <taxon>Thermofilaceae</taxon>
        <taxon>Thermofilum</taxon>
    </lineage>
</organism>
<protein>
    <submittedName>
        <fullName evidence="1">Uncharacterized protein</fullName>
    </submittedName>
</protein>
<accession>A0A7J3X5Q5</accession>
<proteinExistence type="predicted"/>